<feature type="domain" description="Plastocyanin-like" evidence="6">
    <location>
        <begin position="42"/>
        <end position="152"/>
    </location>
</feature>
<keyword evidence="8" id="KW-1185">Reference proteome</keyword>
<protein>
    <submittedName>
        <fullName evidence="7">Multicopper oxidase with three cupredoxin domains (Includes cell division protein FtsP and spore coat protein CotA)</fullName>
    </submittedName>
</protein>
<sequence>MSIYNPKFLPTVILFFTFFVCSGQMLTNGKPKTVRYDLTIGHKMVNYTGKESMAMAINGTIPGPVLEFAEGDTAEIYVHNTLHEETSIHWHGLILPNRYDGVSYLTTQPIKAGDTHVFKFPLVQNGTYWYHSHTTMQEQMGLYGAFIIHKREAPVLKEYNMVISDWADMDAMEIDRRLHNASDWFAIKKNAVQSYAEAIRQGHFMTKVTNEWKRMAAMDVSDVAYDRFLINGKTLNEQPQFKAGEKVRLRIVNGGSSTYFWLTYGGGKMTVVANDGMDVVPVEVDRLIIAVAETYDVMVTIPENKRYEFRATAEDRTKFTSLWLGKGAEVDAPGLPGLKYFEGMKMMNGMMTLSGKMKMMEGMEMANQQMDMNNVMYPEITGDGKGKIPEGDITTLDYGMLKSPVKTTLPDGPVRSMNFELTGNMNRYVWSINNKTVSEADKILIKKGENVRVILTNHTMMRHPMHLHGHFFRVLNGNGDYSPLKNTLDIMPMETDTIEFAATESGDWFFHCHILYHMMSGMGRIFEYENSPPNPEVPDPRYALRQIYKDDRKFHATASAGLESNGSDGMAAVANTRWKINTLWHLGTSSSKGYESETMVGRYLGAMQWFMPYIGFDYHYRKTDEAEKNLFGQQSNKNNRKTVVAGLAYTLPMLVVADARIDGDGKYRFQLSREDIPVSKRLRANFMANTDREYALGLKYTLTRYFSLSSHYDSDMGWGGGLTLTY</sequence>
<dbReference type="PANTHER" id="PTHR11709">
    <property type="entry name" value="MULTI-COPPER OXIDASE"/>
    <property type="match status" value="1"/>
</dbReference>
<dbReference type="STRING" id="425514.SAMN05443550_104279"/>
<dbReference type="PANTHER" id="PTHR11709:SF394">
    <property type="entry name" value="FI03373P-RELATED"/>
    <property type="match status" value="1"/>
</dbReference>
<dbReference type="RefSeq" id="WP_090556406.1">
    <property type="nucleotide sequence ID" value="NZ_FNRA01000004.1"/>
</dbReference>
<dbReference type="InterPro" id="IPR034279">
    <property type="entry name" value="CuRO_3_CopA"/>
</dbReference>
<dbReference type="Proteomes" id="UP000198850">
    <property type="component" value="Unassembled WGS sequence"/>
</dbReference>
<name>A0A1H4D0Z1_9SPHI</name>
<dbReference type="Gene3D" id="2.60.40.420">
    <property type="entry name" value="Cupredoxins - blue copper proteins"/>
    <property type="match status" value="3"/>
</dbReference>
<dbReference type="Pfam" id="PF00394">
    <property type="entry name" value="Cu-oxidase"/>
    <property type="match status" value="1"/>
</dbReference>
<dbReference type="CDD" id="cd13874">
    <property type="entry name" value="CuRO_2_CopA"/>
    <property type="match status" value="1"/>
</dbReference>
<dbReference type="SUPFAM" id="SSF49503">
    <property type="entry name" value="Cupredoxins"/>
    <property type="match status" value="3"/>
</dbReference>
<keyword evidence="7" id="KW-0132">Cell division</keyword>
<dbReference type="InterPro" id="IPR045087">
    <property type="entry name" value="Cu-oxidase_fam"/>
</dbReference>
<dbReference type="EMBL" id="FNRA01000004">
    <property type="protein sequence ID" value="SEA66287.1"/>
    <property type="molecule type" value="Genomic_DNA"/>
</dbReference>
<dbReference type="GO" id="GO:0051301">
    <property type="term" value="P:cell division"/>
    <property type="evidence" value="ECO:0007669"/>
    <property type="project" value="UniProtKB-KW"/>
</dbReference>
<dbReference type="Pfam" id="PF07732">
    <property type="entry name" value="Cu-oxidase_3"/>
    <property type="match status" value="1"/>
</dbReference>
<dbReference type="PROSITE" id="PS00079">
    <property type="entry name" value="MULTICOPPER_OXIDASE1"/>
    <property type="match status" value="2"/>
</dbReference>
<dbReference type="InterPro" id="IPR011707">
    <property type="entry name" value="Cu-oxidase-like_N"/>
</dbReference>
<evidence type="ECO:0000259" key="4">
    <source>
        <dbReference type="Pfam" id="PF00394"/>
    </source>
</evidence>
<proteinExistence type="predicted"/>
<dbReference type="CDD" id="cd13896">
    <property type="entry name" value="CuRO_3_CopA"/>
    <property type="match status" value="1"/>
</dbReference>
<evidence type="ECO:0000259" key="6">
    <source>
        <dbReference type="Pfam" id="PF07732"/>
    </source>
</evidence>
<keyword evidence="3" id="KW-0186">Copper</keyword>
<dbReference type="InterPro" id="IPR034282">
    <property type="entry name" value="CuRO_2_CopA"/>
</dbReference>
<dbReference type="Pfam" id="PF07731">
    <property type="entry name" value="Cu-oxidase_2"/>
    <property type="match status" value="1"/>
</dbReference>
<keyword evidence="7" id="KW-0946">Virion</keyword>
<dbReference type="InterPro" id="IPR001117">
    <property type="entry name" value="Cu-oxidase_2nd"/>
</dbReference>
<evidence type="ECO:0000313" key="8">
    <source>
        <dbReference type="Proteomes" id="UP000198850"/>
    </source>
</evidence>
<dbReference type="OrthoDB" id="9757546at2"/>
<organism evidence="7 8">
    <name type="scientific">Pedobacter hartonius</name>
    <dbReference type="NCBI Taxonomy" id="425514"/>
    <lineage>
        <taxon>Bacteria</taxon>
        <taxon>Pseudomonadati</taxon>
        <taxon>Bacteroidota</taxon>
        <taxon>Sphingobacteriia</taxon>
        <taxon>Sphingobacteriales</taxon>
        <taxon>Sphingobacteriaceae</taxon>
        <taxon>Pedobacter</taxon>
    </lineage>
</organism>
<dbReference type="InterPro" id="IPR011706">
    <property type="entry name" value="Cu-oxidase_C"/>
</dbReference>
<gene>
    <name evidence="7" type="ORF">SAMN05443550_104279</name>
</gene>
<dbReference type="GO" id="GO:0016491">
    <property type="term" value="F:oxidoreductase activity"/>
    <property type="evidence" value="ECO:0007669"/>
    <property type="project" value="UniProtKB-KW"/>
</dbReference>
<feature type="domain" description="Plastocyanin-like" evidence="4">
    <location>
        <begin position="206"/>
        <end position="312"/>
    </location>
</feature>
<keyword evidence="7" id="KW-0167">Capsid protein</keyword>
<dbReference type="InterPro" id="IPR002355">
    <property type="entry name" value="Cu_oxidase_Cu_BS"/>
</dbReference>
<evidence type="ECO:0000256" key="3">
    <source>
        <dbReference type="ARBA" id="ARBA00023008"/>
    </source>
</evidence>
<feature type="domain" description="Plastocyanin-like" evidence="5">
    <location>
        <begin position="417"/>
        <end position="529"/>
    </location>
</feature>
<keyword evidence="1" id="KW-0479">Metal-binding</keyword>
<accession>A0A1H4D0Z1</accession>
<reference evidence="7 8" key="1">
    <citation type="submission" date="2016-10" db="EMBL/GenBank/DDBJ databases">
        <authorList>
            <person name="de Groot N.N."/>
        </authorList>
    </citation>
    <scope>NUCLEOTIDE SEQUENCE [LARGE SCALE GENOMIC DNA]</scope>
    <source>
        <strain evidence="7 8">DSM 19033</strain>
    </source>
</reference>
<keyword evidence="7" id="KW-0131">Cell cycle</keyword>
<dbReference type="PROSITE" id="PS00080">
    <property type="entry name" value="MULTICOPPER_OXIDASE2"/>
    <property type="match status" value="1"/>
</dbReference>
<dbReference type="AlphaFoldDB" id="A0A1H4D0Z1"/>
<dbReference type="InterPro" id="IPR008972">
    <property type="entry name" value="Cupredoxin"/>
</dbReference>
<evidence type="ECO:0000256" key="2">
    <source>
        <dbReference type="ARBA" id="ARBA00023002"/>
    </source>
</evidence>
<evidence type="ECO:0000256" key="1">
    <source>
        <dbReference type="ARBA" id="ARBA00022723"/>
    </source>
</evidence>
<dbReference type="GO" id="GO:0005507">
    <property type="term" value="F:copper ion binding"/>
    <property type="evidence" value="ECO:0007669"/>
    <property type="project" value="InterPro"/>
</dbReference>
<dbReference type="InterPro" id="IPR033138">
    <property type="entry name" value="Cu_oxidase_CS"/>
</dbReference>
<keyword evidence="2" id="KW-0560">Oxidoreductase</keyword>
<evidence type="ECO:0000259" key="5">
    <source>
        <dbReference type="Pfam" id="PF07731"/>
    </source>
</evidence>
<evidence type="ECO:0000313" key="7">
    <source>
        <dbReference type="EMBL" id="SEA66287.1"/>
    </source>
</evidence>